<comment type="similarity">
    <text evidence="1">Belongs to the flagella basal body rod proteins family.</text>
</comment>
<dbReference type="InterPro" id="IPR006299">
    <property type="entry name" value="FlgC"/>
</dbReference>
<dbReference type="EMBL" id="CATZLL010000024">
    <property type="protein sequence ID" value="CAJ0822601.1"/>
    <property type="molecule type" value="Genomic_DNA"/>
</dbReference>
<protein>
    <recommendedName>
        <fullName evidence="2">Flagellar basal-body rod protein FlgC</fullName>
    </recommendedName>
</protein>
<accession>A0ABN9JWE2</accession>
<sequence>MDYQQSFAVSAAGMSLERMRVDISTLNLANANTVIGSGGATFQPMRLVPYAHTPLAAASVTAGESTFTSMIERTLSAPQARVEPSLAPVRRAYEPGHPYADAQGFVSYPGVDTATEMMTMMSATRAYEANVAAMTMARTMAMKALEIGGKQ</sequence>
<dbReference type="Proteomes" id="UP001189757">
    <property type="component" value="Unassembled WGS sequence"/>
</dbReference>
<evidence type="ECO:0000313" key="4">
    <source>
        <dbReference type="EMBL" id="CAJ0822601.1"/>
    </source>
</evidence>
<keyword evidence="2" id="KW-0975">Bacterial flagellum</keyword>
<comment type="subcellular location">
    <subcellularLocation>
        <location evidence="2">Bacterial flagellum basal body</location>
    </subcellularLocation>
</comment>
<evidence type="ECO:0000313" key="5">
    <source>
        <dbReference type="Proteomes" id="UP001189757"/>
    </source>
</evidence>
<keyword evidence="4" id="KW-0969">Cilium</keyword>
<keyword evidence="4" id="KW-0966">Cell projection</keyword>
<proteinExistence type="inferred from homology"/>
<comment type="subunit">
    <text evidence="2">The basal body constitutes a major portion of the flagellar organelle and consists of four rings (L,P,S, and M) mounted on a central rod. The rod consists of about 26 subunits of FlgG in the distal portion, and FlgB, FlgC and FlgF are thought to build up the proximal portion of the rod with about 6 subunits each.</text>
</comment>
<comment type="caution">
    <text evidence="4">The sequence shown here is derived from an EMBL/GenBank/DDBJ whole genome shotgun (WGS) entry which is preliminary data.</text>
</comment>
<evidence type="ECO:0000259" key="3">
    <source>
        <dbReference type="Pfam" id="PF06429"/>
    </source>
</evidence>
<evidence type="ECO:0000256" key="1">
    <source>
        <dbReference type="ARBA" id="ARBA00009677"/>
    </source>
</evidence>
<keyword evidence="4" id="KW-0282">Flagellum</keyword>
<name>A0ABN9JWE2_9RALS</name>
<evidence type="ECO:0000256" key="2">
    <source>
        <dbReference type="RuleBase" id="RU362062"/>
    </source>
</evidence>
<dbReference type="InterPro" id="IPR010930">
    <property type="entry name" value="Flg_bb/hook_C_dom"/>
</dbReference>
<keyword evidence="5" id="KW-1185">Reference proteome</keyword>
<gene>
    <name evidence="4" type="primary">flgC_3</name>
    <name evidence="4" type="ORF">LMG18101_05089</name>
</gene>
<dbReference type="NCBIfam" id="TIGR01395">
    <property type="entry name" value="FlgC"/>
    <property type="match status" value="1"/>
</dbReference>
<reference evidence="4 5" key="1">
    <citation type="submission" date="2023-07" db="EMBL/GenBank/DDBJ databases">
        <authorList>
            <person name="Peeters C."/>
        </authorList>
    </citation>
    <scope>NUCLEOTIDE SEQUENCE [LARGE SCALE GENOMIC DNA]</scope>
    <source>
        <strain evidence="4 5">LMG 18101</strain>
    </source>
</reference>
<dbReference type="RefSeq" id="WP_316682856.1">
    <property type="nucleotide sequence ID" value="NZ_CATZLL010000024.1"/>
</dbReference>
<organism evidence="4 5">
    <name type="scientific">Ralstonia flaminis</name>
    <dbReference type="NCBI Taxonomy" id="3058597"/>
    <lineage>
        <taxon>Bacteria</taxon>
        <taxon>Pseudomonadati</taxon>
        <taxon>Pseudomonadota</taxon>
        <taxon>Betaproteobacteria</taxon>
        <taxon>Burkholderiales</taxon>
        <taxon>Burkholderiaceae</taxon>
        <taxon>Ralstonia</taxon>
    </lineage>
</organism>
<dbReference type="Pfam" id="PF06429">
    <property type="entry name" value="Flg_bbr_C"/>
    <property type="match status" value="1"/>
</dbReference>
<feature type="domain" description="Flagellar basal-body/hook protein C-terminal" evidence="3">
    <location>
        <begin position="102"/>
        <end position="146"/>
    </location>
</feature>